<protein>
    <submittedName>
        <fullName evidence="1">Uncharacterized protein</fullName>
    </submittedName>
</protein>
<evidence type="ECO:0000313" key="2">
    <source>
        <dbReference type="Proteomes" id="UP000552700"/>
    </source>
</evidence>
<accession>A0A841J3P9</accession>
<dbReference type="Proteomes" id="UP000552700">
    <property type="component" value="Unassembled WGS sequence"/>
</dbReference>
<name>A0A841J3P9_9SPHN</name>
<comment type="caution">
    <text evidence="1">The sequence shown here is derived from an EMBL/GenBank/DDBJ whole genome shotgun (WGS) entry which is preliminary data.</text>
</comment>
<keyword evidence="2" id="KW-1185">Reference proteome</keyword>
<sequence>MMVSGDRSVRPELVEGPSCFLKKGQGFDRLSPNGMSGGEAL</sequence>
<proteinExistence type="predicted"/>
<evidence type="ECO:0000313" key="1">
    <source>
        <dbReference type="EMBL" id="MBB6124146.1"/>
    </source>
</evidence>
<organism evidence="1 2">
    <name type="scientific">Sphingobium subterraneum</name>
    <dbReference type="NCBI Taxonomy" id="627688"/>
    <lineage>
        <taxon>Bacteria</taxon>
        <taxon>Pseudomonadati</taxon>
        <taxon>Pseudomonadota</taxon>
        <taxon>Alphaproteobacteria</taxon>
        <taxon>Sphingomonadales</taxon>
        <taxon>Sphingomonadaceae</taxon>
        <taxon>Sphingobium</taxon>
    </lineage>
</organism>
<gene>
    <name evidence="1" type="ORF">FHS92_001875</name>
</gene>
<dbReference type="EMBL" id="JACIJP010000002">
    <property type="protein sequence ID" value="MBB6124146.1"/>
    <property type="molecule type" value="Genomic_DNA"/>
</dbReference>
<reference evidence="1 2" key="1">
    <citation type="submission" date="2020-08" db="EMBL/GenBank/DDBJ databases">
        <title>Genomic Encyclopedia of Type Strains, Phase IV (KMG-IV): sequencing the most valuable type-strain genomes for metagenomic binning, comparative biology and taxonomic classification.</title>
        <authorList>
            <person name="Goeker M."/>
        </authorList>
    </citation>
    <scope>NUCLEOTIDE SEQUENCE [LARGE SCALE GENOMIC DNA]</scope>
    <source>
        <strain evidence="1 2">DSM 102255</strain>
    </source>
</reference>
<dbReference type="AlphaFoldDB" id="A0A841J3P9"/>